<dbReference type="Pfam" id="PF07729">
    <property type="entry name" value="FCD"/>
    <property type="match status" value="1"/>
</dbReference>
<dbReference type="Gene3D" id="1.10.10.10">
    <property type="entry name" value="Winged helix-like DNA-binding domain superfamily/Winged helix DNA-binding domain"/>
    <property type="match status" value="1"/>
</dbReference>
<proteinExistence type="predicted"/>
<evidence type="ECO:0000256" key="1">
    <source>
        <dbReference type="ARBA" id="ARBA00023015"/>
    </source>
</evidence>
<keyword evidence="1" id="KW-0805">Transcription regulation</keyword>
<dbReference type="InterPro" id="IPR000524">
    <property type="entry name" value="Tscrpt_reg_HTH_GntR"/>
</dbReference>
<dbReference type="SMART" id="SM00895">
    <property type="entry name" value="FCD"/>
    <property type="match status" value="1"/>
</dbReference>
<dbReference type="SUPFAM" id="SSF46785">
    <property type="entry name" value="Winged helix' DNA-binding domain"/>
    <property type="match status" value="1"/>
</dbReference>
<dbReference type="AlphaFoldDB" id="A0A2Y9A6N9"/>
<dbReference type="PROSITE" id="PS50949">
    <property type="entry name" value="HTH_GNTR"/>
    <property type="match status" value="1"/>
</dbReference>
<feature type="region of interest" description="Disordered" evidence="4">
    <location>
        <begin position="1"/>
        <end position="20"/>
    </location>
</feature>
<keyword evidence="7" id="KW-1185">Reference proteome</keyword>
<dbReference type="Pfam" id="PF00392">
    <property type="entry name" value="GntR"/>
    <property type="match status" value="1"/>
</dbReference>
<dbReference type="PANTHER" id="PTHR43537:SF5">
    <property type="entry name" value="UXU OPERON TRANSCRIPTIONAL REGULATOR"/>
    <property type="match status" value="1"/>
</dbReference>
<dbReference type="SMART" id="SM00345">
    <property type="entry name" value="HTH_GNTR"/>
    <property type="match status" value="1"/>
</dbReference>
<dbReference type="OrthoDB" id="7989071at2"/>
<evidence type="ECO:0000256" key="4">
    <source>
        <dbReference type="SAM" id="MobiDB-lite"/>
    </source>
</evidence>
<dbReference type="EMBL" id="UETB01000004">
    <property type="protein sequence ID" value="SSA40101.1"/>
    <property type="molecule type" value="Genomic_DNA"/>
</dbReference>
<dbReference type="InterPro" id="IPR036390">
    <property type="entry name" value="WH_DNA-bd_sf"/>
</dbReference>
<organism evidence="6 7">
    <name type="scientific">Georgenia satyanarayanai</name>
    <dbReference type="NCBI Taxonomy" id="860221"/>
    <lineage>
        <taxon>Bacteria</taxon>
        <taxon>Bacillati</taxon>
        <taxon>Actinomycetota</taxon>
        <taxon>Actinomycetes</taxon>
        <taxon>Micrococcales</taxon>
        <taxon>Bogoriellaceae</taxon>
        <taxon>Georgenia</taxon>
    </lineage>
</organism>
<dbReference type="PRINTS" id="PR00035">
    <property type="entry name" value="HTHGNTR"/>
</dbReference>
<keyword evidence="2" id="KW-0238">DNA-binding</keyword>
<protein>
    <submittedName>
        <fullName evidence="6">Transcriptional regulator, GntR family</fullName>
    </submittedName>
</protein>
<name>A0A2Y9A6N9_9MICO</name>
<dbReference type="Gene3D" id="1.20.120.530">
    <property type="entry name" value="GntR ligand-binding domain-like"/>
    <property type="match status" value="1"/>
</dbReference>
<dbReference type="RefSeq" id="WP_110851960.1">
    <property type="nucleotide sequence ID" value="NZ_QKLZ01000004.1"/>
</dbReference>
<dbReference type="GO" id="GO:0003700">
    <property type="term" value="F:DNA-binding transcription factor activity"/>
    <property type="evidence" value="ECO:0007669"/>
    <property type="project" value="InterPro"/>
</dbReference>
<evidence type="ECO:0000313" key="7">
    <source>
        <dbReference type="Proteomes" id="UP000250222"/>
    </source>
</evidence>
<reference evidence="6 7" key="1">
    <citation type="submission" date="2016-10" db="EMBL/GenBank/DDBJ databases">
        <authorList>
            <person name="Cai Z."/>
        </authorList>
    </citation>
    <scope>NUCLEOTIDE SEQUENCE [LARGE SCALE GENOMIC DNA]</scope>
    <source>
        <strain evidence="6 7">CGMCC 1.10826</strain>
    </source>
</reference>
<feature type="domain" description="HTH gntR-type" evidence="5">
    <location>
        <begin position="17"/>
        <end position="85"/>
    </location>
</feature>
<dbReference type="SUPFAM" id="SSF48008">
    <property type="entry name" value="GntR ligand-binding domain-like"/>
    <property type="match status" value="1"/>
</dbReference>
<dbReference type="InterPro" id="IPR036388">
    <property type="entry name" value="WH-like_DNA-bd_sf"/>
</dbReference>
<dbReference type="InterPro" id="IPR008920">
    <property type="entry name" value="TF_FadR/GntR_C"/>
</dbReference>
<evidence type="ECO:0000259" key="5">
    <source>
        <dbReference type="PROSITE" id="PS50949"/>
    </source>
</evidence>
<evidence type="ECO:0000256" key="3">
    <source>
        <dbReference type="ARBA" id="ARBA00023163"/>
    </source>
</evidence>
<evidence type="ECO:0000256" key="2">
    <source>
        <dbReference type="ARBA" id="ARBA00023125"/>
    </source>
</evidence>
<sequence length="257" mass="27636">MATTAGARANGSARETAGRRATTADQIKEYILANGLKPGDSLPTESELCELLGVSRSNVREAVRTLTTLNIVSVRHGHGTFVGDMSLDALVESLVFRGVLIPGDDLRALRDIVEVRQALDTAMAEQVATTMRGTYNKDLHDLVDEMVDLASRGQMFPAQDRAFHTSLLARIENELVGQLVGAFWDVHTAVMPSLGVAPSADMVQTAMAHGDMLRAAEEGDAEAFIASVGRHYEPIVRTLEGVRPQRTSATAGLEDQP</sequence>
<keyword evidence="3" id="KW-0804">Transcription</keyword>
<dbReference type="GO" id="GO:0003677">
    <property type="term" value="F:DNA binding"/>
    <property type="evidence" value="ECO:0007669"/>
    <property type="project" value="UniProtKB-KW"/>
</dbReference>
<dbReference type="Proteomes" id="UP000250222">
    <property type="component" value="Unassembled WGS sequence"/>
</dbReference>
<gene>
    <name evidence="6" type="ORF">SAMN05216184_10415</name>
</gene>
<accession>A0A2Y9A6N9</accession>
<dbReference type="PANTHER" id="PTHR43537">
    <property type="entry name" value="TRANSCRIPTIONAL REGULATOR, GNTR FAMILY"/>
    <property type="match status" value="1"/>
</dbReference>
<evidence type="ECO:0000313" key="6">
    <source>
        <dbReference type="EMBL" id="SSA40101.1"/>
    </source>
</evidence>
<dbReference type="InterPro" id="IPR011711">
    <property type="entry name" value="GntR_C"/>
</dbReference>
<dbReference type="CDD" id="cd07377">
    <property type="entry name" value="WHTH_GntR"/>
    <property type="match status" value="1"/>
</dbReference>